<dbReference type="Gene3D" id="3.30.50.10">
    <property type="entry name" value="Erythroid Transcription Factor GATA-1, subunit A"/>
    <property type="match status" value="1"/>
</dbReference>
<keyword evidence="9 10" id="KW-0539">Nucleus</keyword>
<dbReference type="InterPro" id="IPR001628">
    <property type="entry name" value="Znf_hrmn_rcpt"/>
</dbReference>
<keyword evidence="6 10" id="KW-0238">DNA-binding</keyword>
<sequence>MRSVIFLSVTGLVLLSAHRSEQDSLESKLFLLKVGWAGVLFGLEGTNDGKVPRIRVQCVILGCSAERRSFFSLERSRNDLSVKFIAMTGIFYFEKEMGLVEAIVSVSPPKRSKTPSDFGGHLMNCSTREKLYQWLADLLLSAYSTPELTSRESATGCRTSESPSEPASTSSLVTSSDSGTTTTASTSTVTTDTPVTMLLLQQPQSSQFSGSILSPEFSIPLPEEAAFIGDDFELPPLEYIAPSKAFLSGGDSHSNSTFQEMFQQGTFGTPTTEELTPTTTDGGIASLPSFQETYSPRYRRSDVCGVFSFKFEDIPTGDEVPMEEDIEGDRFSISMATFPQSDDVTSIATLATATPALDSPGPSSSSFMPPSFASEGGPSKPSFHQLVAPFPTSFSGVSGLSGEGPSSFGQASPTLHELTSPAPSPKPSRNSRKPSPTLSSPSISENIRHPTPTTPTTPSGTSGSSRSSPGVPETTPPPSMLCAVCGDNAACQHYGVRTCEGCKGFFKRTVQKNAKYVCLGNKDCPVDKRRRNRCQFCRFQKCLAVGMLRRTAEGTSAGCLLNQNPEFPIAAVSTYNCPCSCTMLILRRICKSDYSQYQEQSGQKQETATAAEQVQQFYDLLVSSIEVIRQFADKVPGFTDLVKEDQELLFHSACLELFSLRLAYRIHPEDEKLTFCNGTVLSREQCQQIFGDWLNTILDFSASLRSMDIDISAFACLCALALVTERHGLKEPQRVEQVQMKIIGSLRDHVTYNNEAQKKRHYFSRILTQLPELRTLSVQGLQRIFYLRLEDLVPAPPLVENIFTSSLPF</sequence>
<feature type="domain" description="Nuclear receptor" evidence="13">
    <location>
        <begin position="479"/>
        <end position="554"/>
    </location>
</feature>
<comment type="subcellular location">
    <subcellularLocation>
        <location evidence="1 10">Nucleus</location>
    </subcellularLocation>
</comment>
<feature type="domain" description="NR LBD" evidence="14">
    <location>
        <begin position="581"/>
        <end position="806"/>
    </location>
</feature>
<comment type="caution">
    <text evidence="15">The sequence shown here is derived from an EMBL/GenBank/DDBJ whole genome shotgun (WGS) entry which is preliminary data.</text>
</comment>
<dbReference type="PANTHER" id="PTHR24085">
    <property type="entry name" value="NUCLEAR HORMONE RECEPTOR"/>
    <property type="match status" value="1"/>
</dbReference>
<dbReference type="PRINTS" id="PR00047">
    <property type="entry name" value="STROIDFINGER"/>
</dbReference>
<dbReference type="CDD" id="cd06969">
    <property type="entry name" value="NR_DBD_NGFI-B"/>
    <property type="match status" value="1"/>
</dbReference>
<keyword evidence="7 10" id="KW-0804">Transcription</keyword>
<keyword evidence="16" id="KW-1185">Reference proteome</keyword>
<evidence type="ECO:0000259" key="13">
    <source>
        <dbReference type="PROSITE" id="PS51030"/>
    </source>
</evidence>
<organism evidence="15 16">
    <name type="scientific">Nephila pilipes</name>
    <name type="common">Giant wood spider</name>
    <name type="synonym">Nephila maculata</name>
    <dbReference type="NCBI Taxonomy" id="299642"/>
    <lineage>
        <taxon>Eukaryota</taxon>
        <taxon>Metazoa</taxon>
        <taxon>Ecdysozoa</taxon>
        <taxon>Arthropoda</taxon>
        <taxon>Chelicerata</taxon>
        <taxon>Arachnida</taxon>
        <taxon>Araneae</taxon>
        <taxon>Araneomorphae</taxon>
        <taxon>Entelegynae</taxon>
        <taxon>Araneoidea</taxon>
        <taxon>Nephilidae</taxon>
        <taxon>Nephila</taxon>
    </lineage>
</organism>
<accession>A0A8X6U6L6</accession>
<comment type="similarity">
    <text evidence="10">Belongs to the nuclear hormone receptor family.</text>
</comment>
<reference evidence="15" key="1">
    <citation type="submission" date="2020-08" db="EMBL/GenBank/DDBJ databases">
        <title>Multicomponent nature underlies the extraordinary mechanical properties of spider dragline silk.</title>
        <authorList>
            <person name="Kono N."/>
            <person name="Nakamura H."/>
            <person name="Mori M."/>
            <person name="Yoshida Y."/>
            <person name="Ohtoshi R."/>
            <person name="Malay A.D."/>
            <person name="Moran D.A.P."/>
            <person name="Tomita M."/>
            <person name="Numata K."/>
            <person name="Arakawa K."/>
        </authorList>
    </citation>
    <scope>NUCLEOTIDE SEQUENCE</scope>
</reference>
<proteinExistence type="inferred from homology"/>
<feature type="compositionally biased region" description="Low complexity" evidence="11">
    <location>
        <begin position="159"/>
        <end position="189"/>
    </location>
</feature>
<keyword evidence="2 10" id="KW-0479">Metal-binding</keyword>
<keyword evidence="5 10" id="KW-0805">Transcription regulation</keyword>
<protein>
    <submittedName>
        <fullName evidence="15">Probable nuclear hormone receptor HR38</fullName>
    </submittedName>
</protein>
<keyword evidence="12" id="KW-0732">Signal</keyword>
<dbReference type="Gene3D" id="1.10.565.10">
    <property type="entry name" value="Retinoid X Receptor"/>
    <property type="match status" value="1"/>
</dbReference>
<feature type="compositionally biased region" description="Low complexity" evidence="11">
    <location>
        <begin position="359"/>
        <end position="374"/>
    </location>
</feature>
<keyword evidence="8 10" id="KW-0675">Receptor</keyword>
<dbReference type="GO" id="GO:0035259">
    <property type="term" value="F:nuclear glucocorticoid receptor binding"/>
    <property type="evidence" value="ECO:0007669"/>
    <property type="project" value="TreeGrafter"/>
</dbReference>
<evidence type="ECO:0000256" key="4">
    <source>
        <dbReference type="ARBA" id="ARBA00022833"/>
    </source>
</evidence>
<name>A0A8X6U6L6_NEPPI</name>
<dbReference type="GO" id="GO:0004879">
    <property type="term" value="F:nuclear receptor activity"/>
    <property type="evidence" value="ECO:0007669"/>
    <property type="project" value="InterPro"/>
</dbReference>
<dbReference type="Proteomes" id="UP000887013">
    <property type="component" value="Unassembled WGS sequence"/>
</dbReference>
<feature type="chain" id="PRO_5036478601" evidence="12">
    <location>
        <begin position="18"/>
        <end position="809"/>
    </location>
</feature>
<dbReference type="Pfam" id="PF00105">
    <property type="entry name" value="zf-C4"/>
    <property type="match status" value="1"/>
</dbReference>
<dbReference type="SMART" id="SM00430">
    <property type="entry name" value="HOLI"/>
    <property type="match status" value="1"/>
</dbReference>
<evidence type="ECO:0000256" key="8">
    <source>
        <dbReference type="ARBA" id="ARBA00023170"/>
    </source>
</evidence>
<dbReference type="OrthoDB" id="5952118at2759"/>
<dbReference type="PROSITE" id="PS51030">
    <property type="entry name" value="NUCLEAR_REC_DBD_2"/>
    <property type="match status" value="1"/>
</dbReference>
<dbReference type="InterPro" id="IPR035500">
    <property type="entry name" value="NHR-like_dom_sf"/>
</dbReference>
<dbReference type="InterPro" id="IPR003070">
    <property type="entry name" value="NR4A1-3"/>
</dbReference>
<evidence type="ECO:0000256" key="10">
    <source>
        <dbReference type="RuleBase" id="RU004334"/>
    </source>
</evidence>
<evidence type="ECO:0000256" key="2">
    <source>
        <dbReference type="ARBA" id="ARBA00022723"/>
    </source>
</evidence>
<evidence type="ECO:0000313" key="16">
    <source>
        <dbReference type="Proteomes" id="UP000887013"/>
    </source>
</evidence>
<evidence type="ECO:0000256" key="1">
    <source>
        <dbReference type="ARBA" id="ARBA00004123"/>
    </source>
</evidence>
<evidence type="ECO:0000256" key="9">
    <source>
        <dbReference type="ARBA" id="ARBA00023242"/>
    </source>
</evidence>
<keyword evidence="4 10" id="KW-0862">Zinc</keyword>
<dbReference type="PRINTS" id="PR00398">
    <property type="entry name" value="STRDHORMONER"/>
</dbReference>
<evidence type="ECO:0000256" key="5">
    <source>
        <dbReference type="ARBA" id="ARBA00023015"/>
    </source>
</evidence>
<evidence type="ECO:0000313" key="15">
    <source>
        <dbReference type="EMBL" id="GFT86637.1"/>
    </source>
</evidence>
<dbReference type="EMBL" id="BMAW01024151">
    <property type="protein sequence ID" value="GFT86637.1"/>
    <property type="molecule type" value="Genomic_DNA"/>
</dbReference>
<dbReference type="PRINTS" id="PR01284">
    <property type="entry name" value="NUCLEARECPTR"/>
</dbReference>
<dbReference type="PANTHER" id="PTHR24085:SF4">
    <property type="entry name" value="NUCLEAR HORMONE RECEPTOR HR38-RELATED"/>
    <property type="match status" value="1"/>
</dbReference>
<dbReference type="SMART" id="SM00399">
    <property type="entry name" value="ZnF_C4"/>
    <property type="match status" value="1"/>
</dbReference>
<dbReference type="InterPro" id="IPR000536">
    <property type="entry name" value="Nucl_hrmn_rcpt_lig-bd"/>
</dbReference>
<dbReference type="GO" id="GO:0008270">
    <property type="term" value="F:zinc ion binding"/>
    <property type="evidence" value="ECO:0007669"/>
    <property type="project" value="UniProtKB-KW"/>
</dbReference>
<dbReference type="AlphaFoldDB" id="A0A8X6U6L6"/>
<evidence type="ECO:0000256" key="3">
    <source>
        <dbReference type="ARBA" id="ARBA00022771"/>
    </source>
</evidence>
<dbReference type="GO" id="GO:0005667">
    <property type="term" value="C:transcription regulator complex"/>
    <property type="evidence" value="ECO:0007669"/>
    <property type="project" value="TreeGrafter"/>
</dbReference>
<evidence type="ECO:0000256" key="11">
    <source>
        <dbReference type="SAM" id="MobiDB-lite"/>
    </source>
</evidence>
<dbReference type="Pfam" id="PF00104">
    <property type="entry name" value="Hormone_recep"/>
    <property type="match status" value="1"/>
</dbReference>
<keyword evidence="3 10" id="KW-0863">Zinc-finger</keyword>
<feature type="signal peptide" evidence="12">
    <location>
        <begin position="1"/>
        <end position="17"/>
    </location>
</feature>
<evidence type="ECO:0000259" key="14">
    <source>
        <dbReference type="PROSITE" id="PS51843"/>
    </source>
</evidence>
<dbReference type="InterPro" id="IPR001723">
    <property type="entry name" value="Nuclear_hrmn_rcpt"/>
</dbReference>
<dbReference type="InterPro" id="IPR013088">
    <property type="entry name" value="Znf_NHR/GATA"/>
</dbReference>
<dbReference type="PROSITE" id="PS00031">
    <property type="entry name" value="NUCLEAR_REC_DBD_1"/>
    <property type="match status" value="1"/>
</dbReference>
<dbReference type="SUPFAM" id="SSF57716">
    <property type="entry name" value="Glucocorticoid receptor-like (DNA-binding domain)"/>
    <property type="match status" value="1"/>
</dbReference>
<evidence type="ECO:0000256" key="12">
    <source>
        <dbReference type="SAM" id="SignalP"/>
    </source>
</evidence>
<feature type="region of interest" description="Disordered" evidence="11">
    <location>
        <begin position="355"/>
        <end position="475"/>
    </location>
</feature>
<dbReference type="SUPFAM" id="SSF48508">
    <property type="entry name" value="Nuclear receptor ligand-binding domain"/>
    <property type="match status" value="1"/>
</dbReference>
<feature type="region of interest" description="Disordered" evidence="11">
    <location>
        <begin position="150"/>
        <end position="189"/>
    </location>
</feature>
<evidence type="ECO:0000256" key="6">
    <source>
        <dbReference type="ARBA" id="ARBA00023125"/>
    </source>
</evidence>
<dbReference type="PROSITE" id="PS51843">
    <property type="entry name" value="NR_LBD"/>
    <property type="match status" value="1"/>
</dbReference>
<evidence type="ECO:0000256" key="7">
    <source>
        <dbReference type="ARBA" id="ARBA00023163"/>
    </source>
</evidence>
<gene>
    <name evidence="15" type="primary">Hr38</name>
    <name evidence="15" type="ORF">NPIL_642231</name>
</gene>
<dbReference type="GO" id="GO:0005634">
    <property type="term" value="C:nucleus"/>
    <property type="evidence" value="ECO:0007669"/>
    <property type="project" value="UniProtKB-SubCell"/>
</dbReference>
<feature type="compositionally biased region" description="Low complexity" evidence="11">
    <location>
        <begin position="450"/>
        <end position="472"/>
    </location>
</feature>
<dbReference type="GO" id="GO:0071376">
    <property type="term" value="P:cellular response to corticotropin-releasing hormone stimulus"/>
    <property type="evidence" value="ECO:0007669"/>
    <property type="project" value="TreeGrafter"/>
</dbReference>
<dbReference type="GO" id="GO:0000978">
    <property type="term" value="F:RNA polymerase II cis-regulatory region sequence-specific DNA binding"/>
    <property type="evidence" value="ECO:0007669"/>
    <property type="project" value="TreeGrafter"/>
</dbReference>